<dbReference type="AlphaFoldDB" id="A0A2K3NAS8"/>
<protein>
    <submittedName>
        <fullName evidence="2">Stem-specific protein TSJT1-like</fullName>
    </submittedName>
</protein>
<dbReference type="STRING" id="57577.A0A2K3NAS8"/>
<dbReference type="EMBL" id="ASHM01018572">
    <property type="protein sequence ID" value="PNY00146.1"/>
    <property type="molecule type" value="Genomic_DNA"/>
</dbReference>
<dbReference type="PANTHER" id="PTHR45952:SF4">
    <property type="entry name" value="ALUMINUM INDUCED PROTEIN WITH YGL AND LRDR MOTIFS"/>
    <property type="match status" value="1"/>
</dbReference>
<evidence type="ECO:0000313" key="2">
    <source>
        <dbReference type="EMBL" id="PNY00146.1"/>
    </source>
</evidence>
<dbReference type="SMART" id="SM01172">
    <property type="entry name" value="DUF3700"/>
    <property type="match status" value="1"/>
</dbReference>
<reference evidence="2 3" key="2">
    <citation type="journal article" date="2017" name="Front. Plant Sci.">
        <title>Gene Classification and Mining of Molecular Markers Useful in Red Clover (Trifolium pratense) Breeding.</title>
        <authorList>
            <person name="Istvanek J."/>
            <person name="Dluhosova J."/>
            <person name="Dluhos P."/>
            <person name="Patkova L."/>
            <person name="Nedelnik J."/>
            <person name="Repkova J."/>
        </authorList>
    </citation>
    <scope>NUCLEOTIDE SEQUENCE [LARGE SCALE GENOMIC DNA]</scope>
    <source>
        <strain evidence="3">cv. Tatra</strain>
        <tissue evidence="2">Young leaves</tissue>
    </source>
</reference>
<feature type="domain" description="DUF3700" evidence="1">
    <location>
        <begin position="2"/>
        <end position="226"/>
    </location>
</feature>
<dbReference type="InterPro" id="IPR024286">
    <property type="entry name" value="DUF3700"/>
</dbReference>
<dbReference type="PANTHER" id="PTHR45952">
    <property type="entry name" value="ALUMINUM INDUCED PROTEIN WITH YGL AND LRDR MOTIFS"/>
    <property type="match status" value="1"/>
</dbReference>
<dbReference type="Pfam" id="PF12481">
    <property type="entry name" value="DUF3700"/>
    <property type="match status" value="1"/>
</dbReference>
<dbReference type="FunFam" id="3.60.20.10:FF:000061">
    <property type="entry name" value="Heat stress transcription factor A-6b"/>
    <property type="match status" value="1"/>
</dbReference>
<dbReference type="Gene3D" id="3.60.20.10">
    <property type="entry name" value="Glutamine Phosphoribosylpyrophosphate, subunit 1, domain 1"/>
    <property type="match status" value="1"/>
</dbReference>
<organism evidence="2 3">
    <name type="scientific">Trifolium pratense</name>
    <name type="common">Red clover</name>
    <dbReference type="NCBI Taxonomy" id="57577"/>
    <lineage>
        <taxon>Eukaryota</taxon>
        <taxon>Viridiplantae</taxon>
        <taxon>Streptophyta</taxon>
        <taxon>Embryophyta</taxon>
        <taxon>Tracheophyta</taxon>
        <taxon>Spermatophyta</taxon>
        <taxon>Magnoliopsida</taxon>
        <taxon>eudicotyledons</taxon>
        <taxon>Gunneridae</taxon>
        <taxon>Pentapetalae</taxon>
        <taxon>rosids</taxon>
        <taxon>fabids</taxon>
        <taxon>Fabales</taxon>
        <taxon>Fabaceae</taxon>
        <taxon>Papilionoideae</taxon>
        <taxon>50 kb inversion clade</taxon>
        <taxon>NPAAA clade</taxon>
        <taxon>Hologalegina</taxon>
        <taxon>IRL clade</taxon>
        <taxon>Trifolieae</taxon>
        <taxon>Trifolium</taxon>
    </lineage>
</organism>
<sequence>MLAVFDKSVAKSPEGLQSPESNSVSSLKDGFLAQHFASLNPSSVTLNLASSGLLAYSVHKDNPLLPRLFAVVDDIFCLFQGHINNVANLKQQYGLNKTANEVTIIIEAYRTLRDRGPYPADQVVRDFQGKFAFILFDSSSKAAFVAADADGSVPFFWGIDADESLVLSDDTEIVRKSCGKSYAPFPKGCFFTTSGGLRSFEHPLNELKPIPRIDSSGQVCGSTYKVDADSKKETTGMPRVGSAANWSSDY</sequence>
<dbReference type="Gramene" id="Tp57577_TGAC_v2_mRNA33892">
    <property type="protein sequence ID" value="Tp57577_TGAC_v2_mRNA33892"/>
    <property type="gene ID" value="Tp57577_TGAC_v2_gene32788"/>
</dbReference>
<dbReference type="InterPro" id="IPR029055">
    <property type="entry name" value="Ntn_hydrolases_N"/>
</dbReference>
<proteinExistence type="predicted"/>
<accession>A0A2K3NAS8</accession>
<reference evidence="2 3" key="1">
    <citation type="journal article" date="2014" name="Am. J. Bot.">
        <title>Genome assembly and annotation for red clover (Trifolium pratense; Fabaceae).</title>
        <authorList>
            <person name="Istvanek J."/>
            <person name="Jaros M."/>
            <person name="Krenek A."/>
            <person name="Repkova J."/>
        </authorList>
    </citation>
    <scope>NUCLEOTIDE SEQUENCE [LARGE SCALE GENOMIC DNA]</scope>
    <source>
        <strain evidence="3">cv. Tatra</strain>
        <tissue evidence="2">Young leaves</tissue>
    </source>
</reference>
<evidence type="ECO:0000259" key="1">
    <source>
        <dbReference type="SMART" id="SM01172"/>
    </source>
</evidence>
<gene>
    <name evidence="2" type="ORF">L195_g023422</name>
</gene>
<dbReference type="Proteomes" id="UP000236291">
    <property type="component" value="Unassembled WGS sequence"/>
</dbReference>
<evidence type="ECO:0000313" key="3">
    <source>
        <dbReference type="Proteomes" id="UP000236291"/>
    </source>
</evidence>
<dbReference type="SUPFAM" id="SSF56235">
    <property type="entry name" value="N-terminal nucleophile aminohydrolases (Ntn hydrolases)"/>
    <property type="match status" value="1"/>
</dbReference>
<dbReference type="InterPro" id="IPR044828">
    <property type="entry name" value="TSJT1-like"/>
</dbReference>
<dbReference type="CDD" id="cd01910">
    <property type="entry name" value="Wali7"/>
    <property type="match status" value="1"/>
</dbReference>
<comment type="caution">
    <text evidence="2">The sequence shown here is derived from an EMBL/GenBank/DDBJ whole genome shotgun (WGS) entry which is preliminary data.</text>
</comment>
<name>A0A2K3NAS8_TRIPR</name>